<protein>
    <submittedName>
        <fullName evidence="6">Oxygen-independent coproporphyrinogen-3 oxidase</fullName>
    </submittedName>
</protein>
<dbReference type="SFLD" id="SFLDS00029">
    <property type="entry name" value="Radical_SAM"/>
    <property type="match status" value="1"/>
</dbReference>
<dbReference type="InterPro" id="IPR034505">
    <property type="entry name" value="Coproporphyrinogen-III_oxidase"/>
</dbReference>
<dbReference type="InterPro" id="IPR013785">
    <property type="entry name" value="Aldolase_TIM"/>
</dbReference>
<keyword evidence="2" id="KW-0479">Metal-binding</keyword>
<dbReference type="InterPro" id="IPR023995">
    <property type="entry name" value="HemZ"/>
</dbReference>
<evidence type="ECO:0000256" key="1">
    <source>
        <dbReference type="ARBA" id="ARBA00022691"/>
    </source>
</evidence>
<evidence type="ECO:0000256" key="3">
    <source>
        <dbReference type="ARBA" id="ARBA00023004"/>
    </source>
</evidence>
<dbReference type="PANTHER" id="PTHR13932:SF1">
    <property type="entry name" value="OXYGEN-INDEPENDENT COPROPORPHYRINOGEN-III OXIDASE-LIKE PROTEIN HEMZ"/>
    <property type="match status" value="1"/>
</dbReference>
<dbReference type="Proteomes" id="UP000199820">
    <property type="component" value="Unassembled WGS sequence"/>
</dbReference>
<dbReference type="PANTHER" id="PTHR13932">
    <property type="entry name" value="COPROPORPHYRINIGEN III OXIDASE"/>
    <property type="match status" value="1"/>
</dbReference>
<evidence type="ECO:0000259" key="5">
    <source>
        <dbReference type="PROSITE" id="PS51918"/>
    </source>
</evidence>
<keyword evidence="1" id="KW-0949">S-adenosyl-L-methionine</keyword>
<dbReference type="InterPro" id="IPR007197">
    <property type="entry name" value="rSAM"/>
</dbReference>
<dbReference type="STRING" id="1526.SAMN02910262_01182"/>
<dbReference type="GO" id="GO:0051539">
    <property type="term" value="F:4 iron, 4 sulfur cluster binding"/>
    <property type="evidence" value="ECO:0007669"/>
    <property type="project" value="TreeGrafter"/>
</dbReference>
<dbReference type="eggNOG" id="COG0635">
    <property type="taxonomic scope" value="Bacteria"/>
</dbReference>
<sequence>MITILLNDNSFEQDIRELLMAFFPGEDFSHKEKDAAVSRITARGTQKEDGTFLLEVTERAAGEAVRTENAEFAVDRSVRKLAKNEIKRRLYRILRAITGTELPWGTLTGIRPTKIALTMLEEGKTEDEIREYMHTVYFTGEEKTELAIDVAAREKKLLSTLDYENGYSLYVGIPFCPTTCLYCSFTSFPIGVWQKKLDSYFEALFKELHYVAEKMKGRPLETVYFGGGTPTSLDAEHLDRLITEVKNTFPMDRVQEFTVEAGRPDSITAEKLRVLKKHGITRISINPQTMNQETLKLIGRHHTVDEVIEKFRIARELGMDNINMDIIVGLPGEDMEQVQTTLSKIRELAPDSLTVHSLAIKRAARLNTMKEQYKDYKITNTGEMIDETRKTAKEMGLVPYYLYRQKNMAGNFENVGYAVPGKECLYNILIMEEKQTIMACGAGTTTKFLIPAENRHERAENCKDVQQYIDRVDEMIGRKEQLFGMLGD</sequence>
<feature type="domain" description="Radical SAM core" evidence="5">
    <location>
        <begin position="161"/>
        <end position="398"/>
    </location>
</feature>
<dbReference type="AlphaFoldDB" id="A0A1I0EK77"/>
<evidence type="ECO:0000313" key="6">
    <source>
        <dbReference type="EMBL" id="SET45691.1"/>
    </source>
</evidence>
<dbReference type="SUPFAM" id="SSF102114">
    <property type="entry name" value="Radical SAM enzymes"/>
    <property type="match status" value="1"/>
</dbReference>
<evidence type="ECO:0000256" key="4">
    <source>
        <dbReference type="ARBA" id="ARBA00023014"/>
    </source>
</evidence>
<evidence type="ECO:0000256" key="2">
    <source>
        <dbReference type="ARBA" id="ARBA00022723"/>
    </source>
</evidence>
<dbReference type="GO" id="GO:0006779">
    <property type="term" value="P:porphyrin-containing compound biosynthetic process"/>
    <property type="evidence" value="ECO:0007669"/>
    <property type="project" value="TreeGrafter"/>
</dbReference>
<dbReference type="SFLD" id="SFLDF00310">
    <property type="entry name" value="oxygen-independent_coproporphy"/>
    <property type="match status" value="1"/>
</dbReference>
<dbReference type="SFLD" id="SFLDG01082">
    <property type="entry name" value="B12-binding_domain_containing"/>
    <property type="match status" value="1"/>
</dbReference>
<dbReference type="NCBIfam" id="TIGR03994">
    <property type="entry name" value="rSAM_HemZ"/>
    <property type="match status" value="1"/>
</dbReference>
<gene>
    <name evidence="6" type="ORF">SAMN04487771_101913</name>
</gene>
<dbReference type="SMART" id="SM00729">
    <property type="entry name" value="Elp3"/>
    <property type="match status" value="1"/>
</dbReference>
<accession>A0A1I0EK77</accession>
<keyword evidence="7" id="KW-1185">Reference proteome</keyword>
<organism evidence="6 7">
    <name type="scientific">[Clostridium] aminophilum</name>
    <dbReference type="NCBI Taxonomy" id="1526"/>
    <lineage>
        <taxon>Bacteria</taxon>
        <taxon>Bacillati</taxon>
        <taxon>Bacillota</taxon>
        <taxon>Clostridia</taxon>
        <taxon>Lachnospirales</taxon>
        <taxon>Lachnospiraceae</taxon>
    </lineage>
</organism>
<dbReference type="Gene3D" id="3.20.20.70">
    <property type="entry name" value="Aldolase class I"/>
    <property type="match status" value="1"/>
</dbReference>
<dbReference type="EMBL" id="FOIL01000019">
    <property type="protein sequence ID" value="SET45691.1"/>
    <property type="molecule type" value="Genomic_DNA"/>
</dbReference>
<dbReference type="SFLD" id="SFLDG01065">
    <property type="entry name" value="anaerobic_coproporphyrinogen-I"/>
    <property type="match status" value="1"/>
</dbReference>
<dbReference type="InterPro" id="IPR058240">
    <property type="entry name" value="rSAM_sf"/>
</dbReference>
<keyword evidence="3" id="KW-0408">Iron</keyword>
<keyword evidence="4" id="KW-0411">Iron-sulfur</keyword>
<name>A0A1I0EK77_9FIRM</name>
<dbReference type="Pfam" id="PF04055">
    <property type="entry name" value="Radical_SAM"/>
    <property type="match status" value="1"/>
</dbReference>
<dbReference type="InterPro" id="IPR006638">
    <property type="entry name" value="Elp3/MiaA/NifB-like_rSAM"/>
</dbReference>
<dbReference type="CDD" id="cd01335">
    <property type="entry name" value="Radical_SAM"/>
    <property type="match status" value="1"/>
</dbReference>
<evidence type="ECO:0000313" key="7">
    <source>
        <dbReference type="Proteomes" id="UP000199820"/>
    </source>
</evidence>
<dbReference type="RefSeq" id="WP_074649418.1">
    <property type="nucleotide sequence ID" value="NZ_FOIL01000019.1"/>
</dbReference>
<dbReference type="GO" id="GO:0005737">
    <property type="term" value="C:cytoplasm"/>
    <property type="evidence" value="ECO:0007669"/>
    <property type="project" value="TreeGrafter"/>
</dbReference>
<proteinExistence type="predicted"/>
<dbReference type="PROSITE" id="PS51918">
    <property type="entry name" value="RADICAL_SAM"/>
    <property type="match status" value="1"/>
</dbReference>
<dbReference type="GO" id="GO:0046872">
    <property type="term" value="F:metal ion binding"/>
    <property type="evidence" value="ECO:0007669"/>
    <property type="project" value="UniProtKB-KW"/>
</dbReference>
<dbReference type="GO" id="GO:0003824">
    <property type="term" value="F:catalytic activity"/>
    <property type="evidence" value="ECO:0007669"/>
    <property type="project" value="InterPro"/>
</dbReference>
<reference evidence="7" key="1">
    <citation type="submission" date="2016-10" db="EMBL/GenBank/DDBJ databases">
        <authorList>
            <person name="Varghese N."/>
            <person name="Submissions S."/>
        </authorList>
    </citation>
    <scope>NUCLEOTIDE SEQUENCE [LARGE SCALE GENOMIC DNA]</scope>
    <source>
        <strain evidence="7">KH1P1</strain>
    </source>
</reference>
<dbReference type="OrthoDB" id="9808022at2"/>